<gene>
    <name evidence="4" type="primary">SAC7_1</name>
    <name evidence="4" type="ORF">NW768_008465</name>
</gene>
<evidence type="ECO:0000256" key="1">
    <source>
        <dbReference type="ARBA" id="ARBA00022468"/>
    </source>
</evidence>
<dbReference type="InterPro" id="IPR000198">
    <property type="entry name" value="RhoGAP_dom"/>
</dbReference>
<dbReference type="Pfam" id="PF17111">
    <property type="entry name" value="PigL_N"/>
    <property type="match status" value="1"/>
</dbReference>
<dbReference type="Gene3D" id="1.10.555.10">
    <property type="entry name" value="Rho GTPase activation protein"/>
    <property type="match status" value="1"/>
</dbReference>
<dbReference type="SUPFAM" id="SSF48350">
    <property type="entry name" value="GTPase activation domain, GAP"/>
    <property type="match status" value="1"/>
</dbReference>
<comment type="caution">
    <text evidence="4">The sequence shown here is derived from an EMBL/GenBank/DDBJ whole genome shotgun (WGS) entry which is preliminary data.</text>
</comment>
<evidence type="ECO:0000256" key="2">
    <source>
        <dbReference type="SAM" id="MobiDB-lite"/>
    </source>
</evidence>
<organism evidence="4 5">
    <name type="scientific">Fusarium equiseti</name>
    <name type="common">Fusarium scirpi</name>
    <dbReference type="NCBI Taxonomy" id="61235"/>
    <lineage>
        <taxon>Eukaryota</taxon>
        <taxon>Fungi</taxon>
        <taxon>Dikarya</taxon>
        <taxon>Ascomycota</taxon>
        <taxon>Pezizomycotina</taxon>
        <taxon>Sordariomycetes</taxon>
        <taxon>Hypocreomycetidae</taxon>
        <taxon>Hypocreales</taxon>
        <taxon>Nectriaceae</taxon>
        <taxon>Fusarium</taxon>
        <taxon>Fusarium incarnatum-equiseti species complex</taxon>
    </lineage>
</organism>
<dbReference type="Pfam" id="PF00620">
    <property type="entry name" value="RhoGAP"/>
    <property type="match status" value="1"/>
</dbReference>
<protein>
    <submittedName>
        <fullName evidence="4">GTPase activating protein (GAP) for Rho1p</fullName>
    </submittedName>
</protein>
<dbReference type="InterPro" id="IPR031348">
    <property type="entry name" value="PigL_N"/>
</dbReference>
<dbReference type="PANTHER" id="PTHR15228">
    <property type="entry name" value="SPERMATHECAL PHYSIOLOGY VARIANT"/>
    <property type="match status" value="1"/>
</dbReference>
<dbReference type="PROSITE" id="PS50238">
    <property type="entry name" value="RHOGAP"/>
    <property type="match status" value="1"/>
</dbReference>
<reference evidence="4" key="1">
    <citation type="submission" date="2022-09" db="EMBL/GenBank/DDBJ databases">
        <title>Fusarium specimens isolated from Avocado Roots.</title>
        <authorList>
            <person name="Stajich J."/>
            <person name="Roper C."/>
            <person name="Heimlech-Rivalta G."/>
        </authorList>
    </citation>
    <scope>NUCLEOTIDE SEQUENCE</scope>
    <source>
        <strain evidence="4">CF00095</strain>
    </source>
</reference>
<dbReference type="InterPro" id="IPR008936">
    <property type="entry name" value="Rho_GTPase_activation_prot"/>
</dbReference>
<name>A0ABQ8R7L2_FUSEQ</name>
<sequence>MADPLSIAASVVGIVTAAAQVSKILANVIDKTQNAPKECNRILAEASDIQNVLTTLQLYIMGARRAPRSRASLVMVEQVVATLAACVTTFSELDTFVIALQNDADMKVLDRLRWSSKDKEIKAVLVRLESHKSSLTLMLTILSCQRQEEAESRADRLCDLVEEVLSRDTTLKERLVALEVRDGATMPKDTIDSRLDQLSMGDTHEGDTVPQPDSSPSNKPPEWQCNPYGFAFEEILMSSRAYRVAAKDNSDAFSIISSAGRTASWSMLSGLSLSEVSHIGIQALPIYARDIANKECYDFSPAATNTIRIEDLHQADPAKLSRRDRLKGLFRLPRGLGPEPEPDLPILAPVFGVELQTSIGTARAVIIPINVQGESEIYGYIPVVVAKGGIFLKQKGVQVEGIFATAGNPVSMRQLQAVFNSPPRYGKDLDWVGYTVHDAAGILLRYLKSLPEPIIPYSFYSRFKSELTPFIDRELNHAEEPRVLEIVTGLVKELPPLSRHLLVYILDIIDVFSDWSESNKTTKLSLISTFQPSLISGPPDEMDAEAHHIAASVAMVFAQFETEMSVMEWDP</sequence>
<keyword evidence="5" id="KW-1185">Reference proteome</keyword>
<dbReference type="PANTHER" id="PTHR15228:SF25">
    <property type="entry name" value="F-BAR DOMAIN-CONTAINING PROTEIN"/>
    <property type="match status" value="1"/>
</dbReference>
<dbReference type="InterPro" id="IPR051025">
    <property type="entry name" value="RhoGAP"/>
</dbReference>
<dbReference type="SMART" id="SM00324">
    <property type="entry name" value="RhoGAP"/>
    <property type="match status" value="1"/>
</dbReference>
<keyword evidence="1" id="KW-0343">GTPase activation</keyword>
<feature type="region of interest" description="Disordered" evidence="2">
    <location>
        <begin position="198"/>
        <end position="222"/>
    </location>
</feature>
<accession>A0ABQ8R7L2</accession>
<feature type="domain" description="Rho-GAP" evidence="3">
    <location>
        <begin position="367"/>
        <end position="567"/>
    </location>
</feature>
<dbReference type="EMBL" id="JAOQBH010000012">
    <property type="protein sequence ID" value="KAJ4128179.1"/>
    <property type="molecule type" value="Genomic_DNA"/>
</dbReference>
<evidence type="ECO:0000313" key="4">
    <source>
        <dbReference type="EMBL" id="KAJ4128179.1"/>
    </source>
</evidence>
<proteinExistence type="predicted"/>
<evidence type="ECO:0000313" key="5">
    <source>
        <dbReference type="Proteomes" id="UP001152024"/>
    </source>
</evidence>
<dbReference type="Proteomes" id="UP001152024">
    <property type="component" value="Unassembled WGS sequence"/>
</dbReference>
<evidence type="ECO:0000259" key="3">
    <source>
        <dbReference type="PROSITE" id="PS50238"/>
    </source>
</evidence>